<feature type="transmembrane region" description="Helical" evidence="1">
    <location>
        <begin position="188"/>
        <end position="212"/>
    </location>
</feature>
<dbReference type="AlphaFoldDB" id="A0AA39LMG8"/>
<name>A0AA39LMG8_9BILA</name>
<dbReference type="InterPro" id="IPR019422">
    <property type="entry name" value="7TM_GPCR_serpentine_rcpt_Srh"/>
</dbReference>
<keyword evidence="3" id="KW-1185">Reference proteome</keyword>
<feature type="transmembrane region" description="Helical" evidence="1">
    <location>
        <begin position="46"/>
        <end position="71"/>
    </location>
</feature>
<organism evidence="2 3">
    <name type="scientific">Steinernema hermaphroditum</name>
    <dbReference type="NCBI Taxonomy" id="289476"/>
    <lineage>
        <taxon>Eukaryota</taxon>
        <taxon>Metazoa</taxon>
        <taxon>Ecdysozoa</taxon>
        <taxon>Nematoda</taxon>
        <taxon>Chromadorea</taxon>
        <taxon>Rhabditida</taxon>
        <taxon>Tylenchina</taxon>
        <taxon>Panagrolaimomorpha</taxon>
        <taxon>Strongyloidoidea</taxon>
        <taxon>Steinernematidae</taxon>
        <taxon>Steinernema</taxon>
    </lineage>
</organism>
<dbReference type="Proteomes" id="UP001175271">
    <property type="component" value="Unassembled WGS sequence"/>
</dbReference>
<feature type="transmembrane region" description="Helical" evidence="1">
    <location>
        <begin position="270"/>
        <end position="293"/>
    </location>
</feature>
<keyword evidence="1" id="KW-0472">Membrane</keyword>
<comment type="caution">
    <text evidence="2">The sequence shown here is derived from an EMBL/GenBank/DDBJ whole genome shotgun (WGS) entry which is preliminary data.</text>
</comment>
<dbReference type="Gene3D" id="1.20.1070.10">
    <property type="entry name" value="Rhodopsin 7-helix transmembrane proteins"/>
    <property type="match status" value="1"/>
</dbReference>
<evidence type="ECO:0000256" key="1">
    <source>
        <dbReference type="SAM" id="Phobius"/>
    </source>
</evidence>
<feature type="transmembrane region" description="Helical" evidence="1">
    <location>
        <begin position="14"/>
        <end position="34"/>
    </location>
</feature>
<keyword evidence="1" id="KW-1133">Transmembrane helix</keyword>
<gene>
    <name evidence="2" type="ORF">QR680_016518</name>
</gene>
<reference evidence="2" key="1">
    <citation type="submission" date="2023-06" db="EMBL/GenBank/DDBJ databases">
        <title>Genomic analysis of the entomopathogenic nematode Steinernema hermaphroditum.</title>
        <authorList>
            <person name="Schwarz E.M."/>
            <person name="Heppert J.K."/>
            <person name="Baniya A."/>
            <person name="Schwartz H.T."/>
            <person name="Tan C.-H."/>
            <person name="Antoshechkin I."/>
            <person name="Sternberg P.W."/>
            <person name="Goodrich-Blair H."/>
            <person name="Dillman A.R."/>
        </authorList>
    </citation>
    <scope>NUCLEOTIDE SEQUENCE</scope>
    <source>
        <strain evidence="2">PS9179</strain>
        <tissue evidence="2">Whole animal</tissue>
    </source>
</reference>
<feature type="transmembrane region" description="Helical" evidence="1">
    <location>
        <begin position="233"/>
        <end position="264"/>
    </location>
</feature>
<accession>A0AA39LMG8</accession>
<evidence type="ECO:0000313" key="3">
    <source>
        <dbReference type="Proteomes" id="UP001175271"/>
    </source>
</evidence>
<dbReference type="Pfam" id="PF10318">
    <property type="entry name" value="7TM_GPCR_Srh"/>
    <property type="match status" value="1"/>
</dbReference>
<keyword evidence="1" id="KW-0812">Transmembrane</keyword>
<dbReference type="SUPFAM" id="SSF81321">
    <property type="entry name" value="Family A G protein-coupled receptor-like"/>
    <property type="match status" value="1"/>
</dbReference>
<feature type="transmembrane region" description="Helical" evidence="1">
    <location>
        <begin position="134"/>
        <end position="154"/>
    </location>
</feature>
<feature type="transmembrane region" description="Helical" evidence="1">
    <location>
        <begin position="91"/>
        <end position="114"/>
    </location>
</feature>
<protein>
    <submittedName>
        <fullName evidence="2">Uncharacterized protein</fullName>
    </submittedName>
</protein>
<sequence length="322" mass="37414">MPSSEELETLFNRILDASAAINFPMKLLCMYVIYRHSPKEMGALPIFILNIFFWNLLANVFGAILHIIPQFPSMCYRADGPVQFLMKNEYVYHFFFAGTFTCITNCGLAMSFAFPYRYLVFVHPELVKKVKLKWGIAFCITLHTLYCSIFIYYYSSAVLSYDDYPWKEELPAPGRVFCYWPYGWRKNIVQVIFFIFTTISVLMVSVFSVMLLRSLMKVRETLGLETIDIHRKYLVYLMIITAVPLIFGGIPVLICNVCVLFPHIEHCKEAIMICTLILYNHGALYSVVSIVTFKPYLNAVKRMVTHVFRSEHHTQVLIFVSH</sequence>
<proteinExistence type="predicted"/>
<dbReference type="EMBL" id="JAUCMV010000004">
    <property type="protein sequence ID" value="KAK0402767.1"/>
    <property type="molecule type" value="Genomic_DNA"/>
</dbReference>
<evidence type="ECO:0000313" key="2">
    <source>
        <dbReference type="EMBL" id="KAK0402767.1"/>
    </source>
</evidence>